<dbReference type="Proteomes" id="UP000609531">
    <property type="component" value="Unassembled WGS sequence"/>
</dbReference>
<evidence type="ECO:0000313" key="11">
    <source>
        <dbReference type="EMBL" id="MBJ3776563.1"/>
    </source>
</evidence>
<keyword evidence="3 9" id="KW-0813">Transport</keyword>
<proteinExistence type="inferred from homology"/>
<dbReference type="InterPro" id="IPR014342">
    <property type="entry name" value="Ectoine_EhuC"/>
</dbReference>
<evidence type="ECO:0000256" key="4">
    <source>
        <dbReference type="ARBA" id="ARBA00022475"/>
    </source>
</evidence>
<dbReference type="GO" id="GO:0043190">
    <property type="term" value="C:ATP-binding cassette (ABC) transporter complex"/>
    <property type="evidence" value="ECO:0007669"/>
    <property type="project" value="InterPro"/>
</dbReference>
<evidence type="ECO:0000256" key="1">
    <source>
        <dbReference type="ARBA" id="ARBA00004429"/>
    </source>
</evidence>
<evidence type="ECO:0000256" key="2">
    <source>
        <dbReference type="ARBA" id="ARBA00010072"/>
    </source>
</evidence>
<evidence type="ECO:0000256" key="5">
    <source>
        <dbReference type="ARBA" id="ARBA00022692"/>
    </source>
</evidence>
<dbReference type="InterPro" id="IPR043429">
    <property type="entry name" value="ArtM/GltK/GlnP/TcyL/YhdX-like"/>
</dbReference>
<keyword evidence="6" id="KW-0029">Amino-acid transport</keyword>
<keyword evidence="12" id="KW-1185">Reference proteome</keyword>
<evidence type="ECO:0000256" key="7">
    <source>
        <dbReference type="ARBA" id="ARBA00022989"/>
    </source>
</evidence>
<evidence type="ECO:0000313" key="12">
    <source>
        <dbReference type="Proteomes" id="UP000609531"/>
    </source>
</evidence>
<dbReference type="SUPFAM" id="SSF161098">
    <property type="entry name" value="MetI-like"/>
    <property type="match status" value="1"/>
</dbReference>
<dbReference type="Pfam" id="PF00528">
    <property type="entry name" value="BPD_transp_1"/>
    <property type="match status" value="1"/>
</dbReference>
<organism evidence="11 12">
    <name type="scientific">Acuticoccus mangrovi</name>
    <dbReference type="NCBI Taxonomy" id="2796142"/>
    <lineage>
        <taxon>Bacteria</taxon>
        <taxon>Pseudomonadati</taxon>
        <taxon>Pseudomonadota</taxon>
        <taxon>Alphaproteobacteria</taxon>
        <taxon>Hyphomicrobiales</taxon>
        <taxon>Amorphaceae</taxon>
        <taxon>Acuticoccus</taxon>
    </lineage>
</organism>
<dbReference type="NCBIfam" id="TIGR01726">
    <property type="entry name" value="HEQRo_perm_3TM"/>
    <property type="match status" value="1"/>
</dbReference>
<evidence type="ECO:0000256" key="9">
    <source>
        <dbReference type="RuleBase" id="RU363032"/>
    </source>
</evidence>
<dbReference type="InterPro" id="IPR035906">
    <property type="entry name" value="MetI-like_sf"/>
</dbReference>
<dbReference type="RefSeq" id="WP_198882469.1">
    <property type="nucleotide sequence ID" value="NZ_JAEKJA010000010.1"/>
</dbReference>
<dbReference type="PROSITE" id="PS50928">
    <property type="entry name" value="ABC_TM1"/>
    <property type="match status" value="1"/>
</dbReference>
<feature type="transmembrane region" description="Helical" evidence="9">
    <location>
        <begin position="12"/>
        <end position="38"/>
    </location>
</feature>
<feature type="transmembrane region" description="Helical" evidence="9">
    <location>
        <begin position="180"/>
        <end position="202"/>
    </location>
</feature>
<evidence type="ECO:0000256" key="3">
    <source>
        <dbReference type="ARBA" id="ARBA00022448"/>
    </source>
</evidence>
<dbReference type="PANTHER" id="PTHR30614">
    <property type="entry name" value="MEMBRANE COMPONENT OF AMINO ACID ABC TRANSPORTER"/>
    <property type="match status" value="1"/>
</dbReference>
<dbReference type="Gene3D" id="1.10.3720.10">
    <property type="entry name" value="MetI-like"/>
    <property type="match status" value="1"/>
</dbReference>
<keyword evidence="7 9" id="KW-1133">Transmembrane helix</keyword>
<evidence type="ECO:0000256" key="6">
    <source>
        <dbReference type="ARBA" id="ARBA00022970"/>
    </source>
</evidence>
<name>A0A934MGG7_9HYPH</name>
<keyword evidence="5 9" id="KW-0812">Transmembrane</keyword>
<dbReference type="PANTHER" id="PTHR30614:SF0">
    <property type="entry name" value="L-CYSTINE TRANSPORT SYSTEM PERMEASE PROTEIN TCYL"/>
    <property type="match status" value="1"/>
</dbReference>
<comment type="caution">
    <text evidence="11">The sequence shown here is derived from an EMBL/GenBank/DDBJ whole genome shotgun (WGS) entry which is preliminary data.</text>
</comment>
<gene>
    <name evidence="11" type="primary">ehuC</name>
    <name evidence="11" type="ORF">JCR33_12730</name>
</gene>
<dbReference type="GO" id="GO:0022857">
    <property type="term" value="F:transmembrane transporter activity"/>
    <property type="evidence" value="ECO:0007669"/>
    <property type="project" value="InterPro"/>
</dbReference>
<comment type="subcellular location">
    <subcellularLocation>
        <location evidence="1">Cell inner membrane</location>
        <topology evidence="1">Multi-pass membrane protein</topology>
    </subcellularLocation>
    <subcellularLocation>
        <location evidence="9">Cell membrane</location>
        <topology evidence="9">Multi-pass membrane protein</topology>
    </subcellularLocation>
</comment>
<dbReference type="AlphaFoldDB" id="A0A934MGG7"/>
<evidence type="ECO:0000256" key="8">
    <source>
        <dbReference type="ARBA" id="ARBA00023136"/>
    </source>
</evidence>
<feature type="transmembrane region" description="Helical" evidence="9">
    <location>
        <begin position="50"/>
        <end position="73"/>
    </location>
</feature>
<dbReference type="InterPro" id="IPR010065">
    <property type="entry name" value="AA_ABC_transptr_permease_3TM"/>
</dbReference>
<comment type="similarity">
    <text evidence="2">Belongs to the binding-protein-dependent transport system permease family. HisMQ subfamily.</text>
</comment>
<dbReference type="CDD" id="cd06261">
    <property type="entry name" value="TM_PBP2"/>
    <property type="match status" value="1"/>
</dbReference>
<dbReference type="GO" id="GO:0006865">
    <property type="term" value="P:amino acid transport"/>
    <property type="evidence" value="ECO:0007669"/>
    <property type="project" value="UniProtKB-KW"/>
</dbReference>
<dbReference type="InterPro" id="IPR000515">
    <property type="entry name" value="MetI-like"/>
</dbReference>
<keyword evidence="4" id="KW-1003">Cell membrane</keyword>
<reference evidence="11" key="1">
    <citation type="submission" date="2020-12" db="EMBL/GenBank/DDBJ databases">
        <title>Bacterial taxonomy.</title>
        <authorList>
            <person name="Pan X."/>
        </authorList>
    </citation>
    <scope>NUCLEOTIDE SEQUENCE</scope>
    <source>
        <strain evidence="11">B2012</strain>
    </source>
</reference>
<feature type="domain" description="ABC transmembrane type-1" evidence="10">
    <location>
        <begin position="15"/>
        <end position="199"/>
    </location>
</feature>
<sequence>MDTIWNYRWLLLQGLGVTVQVTVLAGLLALALGIATGLARRGPPLIAWPVHIYVEVFRGTSALVQLFVLFFVLPGMGLRLDPMTCGVVGLGLCYGAYCSEVVRGALNNFPRAQREAAVALNLTGTQTLTRVVLPQALLVMLPQLGNLMVELLKASSLVSLITLADLTFQARSIMRLTLHTVEAMSVLLVAYFVLAQLISFGARALEARLGGAWRGRTEER</sequence>
<protein>
    <submittedName>
        <fullName evidence="11">Ectoine/hydroxyectoine ABC transporter permease subunit EhuC</fullName>
    </submittedName>
</protein>
<dbReference type="NCBIfam" id="TIGR03004">
    <property type="entry name" value="ectoine_ehuC"/>
    <property type="match status" value="1"/>
</dbReference>
<accession>A0A934MGG7</accession>
<evidence type="ECO:0000259" key="10">
    <source>
        <dbReference type="PROSITE" id="PS50928"/>
    </source>
</evidence>
<keyword evidence="8 9" id="KW-0472">Membrane</keyword>
<dbReference type="EMBL" id="JAEKJA010000010">
    <property type="protein sequence ID" value="MBJ3776563.1"/>
    <property type="molecule type" value="Genomic_DNA"/>
</dbReference>